<feature type="signal peptide" evidence="2">
    <location>
        <begin position="1"/>
        <end position="27"/>
    </location>
</feature>
<protein>
    <submittedName>
        <fullName evidence="3">Uncharacterized protein</fullName>
    </submittedName>
</protein>
<name>A0A7S7LF89_CRYPV</name>
<keyword evidence="1" id="KW-0175">Coiled coil</keyword>
<dbReference type="VEuPathDB" id="CryptoDB:CPATCC_0003820"/>
<organism evidence="3 4">
    <name type="scientific">Cryptosporidium parvum</name>
    <dbReference type="NCBI Taxonomy" id="5807"/>
    <lineage>
        <taxon>Eukaryota</taxon>
        <taxon>Sar</taxon>
        <taxon>Alveolata</taxon>
        <taxon>Apicomplexa</taxon>
        <taxon>Conoidasida</taxon>
        <taxon>Coccidia</taxon>
        <taxon>Eucoccidiorida</taxon>
        <taxon>Eimeriorina</taxon>
        <taxon>Cryptosporidiidae</taxon>
        <taxon>Cryptosporidium</taxon>
    </lineage>
</organism>
<gene>
    <name evidence="3" type="ORF">CPATCC_004211</name>
</gene>
<sequence>MAGGSLKIINCLYFLLVSLYLFRFVISESSYLDDAEIIKNKIPGFIEIVSKNNIEMSEGDIEKVNEKQGRIGLFQNTPKQISGIRTPTRPKTAKNLEEFNLPKVEIGGDNIELKLEEIKEKIKEIKDIVFDYNNTESSQESTPVLGYPTKFDHKSLTAEKNISQLLNTDLKAENLMKDLDLFDEYNVESSFNKATTSDQKKVLETEQINQPNWKGSARHLIKSSPIKEELYNKLDEEGRSVVAEFENTYKKPEMHELHYPDENIDSVKDPEDLSIQEKQLNSKLILVNEIPSGEIMYAENFSYEGEQHSNNKRKENELLSTPEQIEYFNFEDLKKDETKKFSDEKNMKLNTKKKDNKNVKGKTKHKKILEKEDFSSPKLSPEPKNRLDRFQNSLTIPIGCKDKNKTLPKKYSKEYLKYGYDDLQFEIDESISLNPTLPSITSSMQNNLLKEGASYNSSLTLKLKKTLKKRDSEGYSELFDIPSENSEDGNIPITRDTQFLQIIQHKMPKRSNKTLGSPIKPKLLNTKDMLRSEASSETLVLDRNKGSDECYSEIFESSGKKNCEQTACVKIGDLICAPQNNVKKIRVPKSSLPKRKNR</sequence>
<keyword evidence="2" id="KW-0732">Signal</keyword>
<dbReference type="EMBL" id="CP044415">
    <property type="protein sequence ID" value="QOY40126.1"/>
    <property type="molecule type" value="Genomic_DNA"/>
</dbReference>
<accession>A0A7S7LF89</accession>
<evidence type="ECO:0000313" key="3">
    <source>
        <dbReference type="EMBL" id="QOY40126.1"/>
    </source>
</evidence>
<evidence type="ECO:0000313" key="4">
    <source>
        <dbReference type="Proteomes" id="UP000593906"/>
    </source>
</evidence>
<evidence type="ECO:0000256" key="1">
    <source>
        <dbReference type="SAM" id="Coils"/>
    </source>
</evidence>
<dbReference type="Proteomes" id="UP000593906">
    <property type="component" value="Chromosome 8"/>
</dbReference>
<feature type="coiled-coil region" evidence="1">
    <location>
        <begin position="108"/>
        <end position="135"/>
    </location>
</feature>
<proteinExistence type="predicted"/>
<feature type="chain" id="PRO_5030655102" evidence="2">
    <location>
        <begin position="28"/>
        <end position="598"/>
    </location>
</feature>
<evidence type="ECO:0000256" key="2">
    <source>
        <dbReference type="SAM" id="SignalP"/>
    </source>
</evidence>
<reference evidence="3 4" key="1">
    <citation type="submission" date="2019-09" db="EMBL/GenBank/DDBJ databases">
        <title>Consistent, comparative and evidence-based genome assembly and annotation for Cryptosporidium parvum, C. hominis and C. tyzzeri.</title>
        <authorList>
            <person name="Baptista R.P."/>
            <person name="Li Y."/>
            <person name="Sateriale A."/>
            <person name="Ansell B."/>
            <person name="Jex A."/>
            <person name="Sanders M."/>
            <person name="Brooks K."/>
            <person name="Tracey A."/>
            <person name="Berriman M."/>
            <person name="Striepen B."/>
            <person name="Cotton J.A."/>
            <person name="Kissinger J.C."/>
        </authorList>
    </citation>
    <scope>NUCLEOTIDE SEQUENCE [LARGE SCALE GENOMIC DNA]</scope>
    <source>
        <strain evidence="3 4">IOWA-ATCC</strain>
    </source>
</reference>
<dbReference type="AlphaFoldDB" id="A0A7S7LF89"/>